<dbReference type="AlphaFoldDB" id="A0A2W7IFQ3"/>
<dbReference type="OrthoDB" id="3667834at2"/>
<comment type="caution">
    <text evidence="2">The sequence shown here is derived from an EMBL/GenBank/DDBJ whole genome shotgun (WGS) entry which is preliminary data.</text>
</comment>
<dbReference type="InterPro" id="IPR003779">
    <property type="entry name" value="CMD-like"/>
</dbReference>
<feature type="domain" description="Carboxymuconolactone decarboxylase-like" evidence="1">
    <location>
        <begin position="64"/>
        <end position="133"/>
    </location>
</feature>
<dbReference type="PANTHER" id="PTHR35446:SF2">
    <property type="entry name" value="CARBOXYMUCONOLACTONE DECARBOXYLASE-LIKE DOMAIN-CONTAINING PROTEIN"/>
    <property type="match status" value="1"/>
</dbReference>
<keyword evidence="3" id="KW-1185">Reference proteome</keyword>
<dbReference type="InterPro" id="IPR010195">
    <property type="entry name" value="Uncharacterised_peroxidase-rel"/>
</dbReference>
<dbReference type="EMBL" id="QKYU01000013">
    <property type="protein sequence ID" value="PZW44908.1"/>
    <property type="molecule type" value="Genomic_DNA"/>
</dbReference>
<dbReference type="Pfam" id="PF02627">
    <property type="entry name" value="CMD"/>
    <property type="match status" value="1"/>
</dbReference>
<dbReference type="PANTHER" id="PTHR35446">
    <property type="entry name" value="SI:CH211-175M2.5"/>
    <property type="match status" value="1"/>
</dbReference>
<name>A0A2W7IFQ3_9PROT</name>
<gene>
    <name evidence="2" type="ORF">C8P66_11375</name>
</gene>
<evidence type="ECO:0000313" key="2">
    <source>
        <dbReference type="EMBL" id="PZW44908.1"/>
    </source>
</evidence>
<dbReference type="NCBIfam" id="TIGR01926">
    <property type="entry name" value="peroxid_rel"/>
    <property type="match status" value="1"/>
</dbReference>
<dbReference type="Proteomes" id="UP000249688">
    <property type="component" value="Unassembled WGS sequence"/>
</dbReference>
<dbReference type="Gene3D" id="1.20.1290.10">
    <property type="entry name" value="AhpD-like"/>
    <property type="match status" value="1"/>
</dbReference>
<dbReference type="InterPro" id="IPR029032">
    <property type="entry name" value="AhpD-like"/>
</dbReference>
<dbReference type="GO" id="GO:0051920">
    <property type="term" value="F:peroxiredoxin activity"/>
    <property type="evidence" value="ECO:0007669"/>
    <property type="project" value="InterPro"/>
</dbReference>
<evidence type="ECO:0000259" key="1">
    <source>
        <dbReference type="Pfam" id="PF02627"/>
    </source>
</evidence>
<protein>
    <submittedName>
        <fullName evidence="2">Putative peroxidase-related enzyme</fullName>
    </submittedName>
</protein>
<organism evidence="2 3">
    <name type="scientific">Humitalea rosea</name>
    <dbReference type="NCBI Taxonomy" id="990373"/>
    <lineage>
        <taxon>Bacteria</taxon>
        <taxon>Pseudomonadati</taxon>
        <taxon>Pseudomonadota</taxon>
        <taxon>Alphaproteobacteria</taxon>
        <taxon>Acetobacterales</taxon>
        <taxon>Roseomonadaceae</taxon>
        <taxon>Humitalea</taxon>
    </lineage>
</organism>
<dbReference type="SUPFAM" id="SSF69118">
    <property type="entry name" value="AhpD-like"/>
    <property type="match status" value="1"/>
</dbReference>
<reference evidence="2 3" key="1">
    <citation type="submission" date="2018-06" db="EMBL/GenBank/DDBJ databases">
        <title>Genomic Encyclopedia of Archaeal and Bacterial Type Strains, Phase II (KMG-II): from individual species to whole genera.</title>
        <authorList>
            <person name="Goeker M."/>
        </authorList>
    </citation>
    <scope>NUCLEOTIDE SEQUENCE [LARGE SCALE GENOMIC DNA]</scope>
    <source>
        <strain evidence="2 3">DSM 24525</strain>
    </source>
</reference>
<evidence type="ECO:0000313" key="3">
    <source>
        <dbReference type="Proteomes" id="UP000249688"/>
    </source>
</evidence>
<sequence length="188" mass="19952">MTSFTLKPVGWRPRLTPIRAETATPAELAALEACPPAQRSGAYARTLAHDPGSLGERGALFSIVMYAKGGLPTADREYATAVVSMVNGCVYCTSVHARRFVDATGKPEAMQAVFDGGFSAETDPRRAAISAFTEAMTRDPQAMTAAELAPLRAAGLDDLEVLDLIHSIAMFANANRLMLSLGDPLVPK</sequence>
<dbReference type="RefSeq" id="WP_111398626.1">
    <property type="nucleotide sequence ID" value="NZ_QKYU01000013.1"/>
</dbReference>
<keyword evidence="2" id="KW-0575">Peroxidase</keyword>
<keyword evidence="2" id="KW-0560">Oxidoreductase</keyword>
<accession>A0A2W7IFQ3</accession>
<proteinExistence type="predicted"/>